<keyword evidence="2" id="KW-1185">Reference proteome</keyword>
<sequence>MSCQAAHMLCMVKQPSTFLTLYRPTIVSATAAYSRVKSRRLKRNVIERVDRQRKKSTNPVLEVPKQMTIKQISQVTGRSRDNVIDVIHYVDSDFFKAKHFDRVGVTFPNLAGVLRKLG</sequence>
<reference evidence="1" key="2">
    <citation type="submission" date="2025-08" db="UniProtKB">
        <authorList>
            <consortium name="Ensembl"/>
        </authorList>
    </citation>
    <scope>IDENTIFICATION</scope>
</reference>
<name>H2YR97_CIOSA</name>
<reference evidence="2" key="1">
    <citation type="submission" date="2003-08" db="EMBL/GenBank/DDBJ databases">
        <authorList>
            <person name="Birren B."/>
            <person name="Nusbaum C."/>
            <person name="Abebe A."/>
            <person name="Abouelleil A."/>
            <person name="Adekoya E."/>
            <person name="Ait-zahra M."/>
            <person name="Allen N."/>
            <person name="Allen T."/>
            <person name="An P."/>
            <person name="Anderson M."/>
            <person name="Anderson S."/>
            <person name="Arachchi H."/>
            <person name="Armbruster J."/>
            <person name="Bachantsang P."/>
            <person name="Baldwin J."/>
            <person name="Barry A."/>
            <person name="Bayul T."/>
            <person name="Blitshsteyn B."/>
            <person name="Bloom T."/>
            <person name="Blye J."/>
            <person name="Boguslavskiy L."/>
            <person name="Borowsky M."/>
            <person name="Boukhgalter B."/>
            <person name="Brunache A."/>
            <person name="Butler J."/>
            <person name="Calixte N."/>
            <person name="Calvo S."/>
            <person name="Camarata J."/>
            <person name="Campo K."/>
            <person name="Chang J."/>
            <person name="Cheshatsang Y."/>
            <person name="Citroen M."/>
            <person name="Collymore A."/>
            <person name="Considine T."/>
            <person name="Cook A."/>
            <person name="Cooke P."/>
            <person name="Corum B."/>
            <person name="Cuomo C."/>
            <person name="David R."/>
            <person name="Dawoe T."/>
            <person name="Degray S."/>
            <person name="Dodge S."/>
            <person name="Dooley K."/>
            <person name="Dorje P."/>
            <person name="Dorjee K."/>
            <person name="Dorris L."/>
            <person name="Duffey N."/>
            <person name="Dupes A."/>
            <person name="Elkins T."/>
            <person name="Engels R."/>
            <person name="Erickson J."/>
            <person name="Farina A."/>
            <person name="Faro S."/>
            <person name="Ferreira P."/>
            <person name="Fischer H."/>
            <person name="Fitzgerald M."/>
            <person name="Foley K."/>
            <person name="Gage D."/>
            <person name="Galagan J."/>
            <person name="Gearin G."/>
            <person name="Gnerre S."/>
            <person name="Gnirke A."/>
            <person name="Goyette A."/>
            <person name="Graham J."/>
            <person name="Grandbois E."/>
            <person name="Gyaltsen K."/>
            <person name="Hafez N."/>
            <person name="Hagopian D."/>
            <person name="Hagos B."/>
            <person name="Hall J."/>
            <person name="Hatcher B."/>
            <person name="Heller A."/>
            <person name="Higgins H."/>
            <person name="Honan T."/>
            <person name="Horn A."/>
            <person name="Houde N."/>
            <person name="Hughes L."/>
            <person name="Hulme W."/>
            <person name="Husby E."/>
            <person name="Iliev I."/>
            <person name="Jaffe D."/>
            <person name="Jones C."/>
            <person name="Kamal M."/>
            <person name="Kamat A."/>
            <person name="Kamvysselis M."/>
            <person name="Karlsson E."/>
            <person name="Kells C."/>
            <person name="Kieu A."/>
            <person name="Kisner P."/>
            <person name="Kodira C."/>
            <person name="Kulbokas E."/>
            <person name="Labutti K."/>
            <person name="Lama D."/>
            <person name="Landers T."/>
            <person name="Leger J."/>
            <person name="Levine S."/>
            <person name="Lewis D."/>
            <person name="Lewis T."/>
            <person name="Lindblad-toh K."/>
            <person name="Liu X."/>
            <person name="Lokyitsang T."/>
            <person name="Lokyitsang Y."/>
            <person name="Lucien O."/>
            <person name="Lui A."/>
            <person name="Ma L.J."/>
            <person name="Mabbitt R."/>
            <person name="Macdonald J."/>
            <person name="Maclean C."/>
            <person name="Major J."/>
            <person name="Manning J."/>
            <person name="Marabella R."/>
            <person name="Maru K."/>
            <person name="Matthews C."/>
            <person name="Mauceli E."/>
            <person name="Mccarthy M."/>
            <person name="Mcdonough S."/>
            <person name="Mcghee T."/>
            <person name="Meldrim J."/>
            <person name="Meneus L."/>
            <person name="Mesirov J."/>
            <person name="Mihalev A."/>
            <person name="Mihova T."/>
            <person name="Mikkelsen T."/>
            <person name="Mlenga V."/>
            <person name="Moru K."/>
            <person name="Mozes J."/>
            <person name="Mulrain L."/>
            <person name="Munson G."/>
            <person name="Naylor J."/>
            <person name="Newes C."/>
            <person name="Nguyen C."/>
            <person name="Nguyen N."/>
            <person name="Nguyen T."/>
            <person name="Nicol R."/>
            <person name="Nielsen C."/>
            <person name="Nizzari M."/>
            <person name="Norbu C."/>
            <person name="Norbu N."/>
            <person name="O'donnell P."/>
            <person name="Okoawo O."/>
            <person name="O'leary S."/>
            <person name="Omotosho B."/>
            <person name="O'neill K."/>
            <person name="Osman S."/>
            <person name="Parker S."/>
            <person name="Perrin D."/>
            <person name="Phunkhang P."/>
            <person name="Piqani B."/>
            <person name="Purcell S."/>
            <person name="Rachupka T."/>
            <person name="Ramasamy U."/>
            <person name="Rameau R."/>
            <person name="Ray V."/>
            <person name="Raymond C."/>
            <person name="Retta R."/>
            <person name="Richardson S."/>
            <person name="Rise C."/>
            <person name="Rodriguez J."/>
            <person name="Rogers J."/>
            <person name="Rogov P."/>
            <person name="Rutman M."/>
            <person name="Schupbach R."/>
            <person name="Seaman C."/>
            <person name="Settipalli S."/>
            <person name="Sharpe T."/>
            <person name="Sheridan J."/>
            <person name="Sherpa N."/>
            <person name="Shi J."/>
            <person name="Smirnov S."/>
            <person name="Smith C."/>
            <person name="Sougnez C."/>
            <person name="Spencer B."/>
            <person name="Stalker J."/>
            <person name="Stange-thomann N."/>
            <person name="Stavropoulos S."/>
            <person name="Stetson K."/>
            <person name="Stone C."/>
            <person name="Stone S."/>
            <person name="Stubbs M."/>
            <person name="Talamas J."/>
            <person name="Tchuinga P."/>
            <person name="Tenzing P."/>
            <person name="Tesfaye S."/>
            <person name="Theodore J."/>
            <person name="Thoulutsang Y."/>
            <person name="Topham K."/>
            <person name="Towey S."/>
            <person name="Tsamla T."/>
            <person name="Tsomo N."/>
            <person name="Vallee D."/>
            <person name="Vassiliev H."/>
            <person name="Venkataraman V."/>
            <person name="Vinson J."/>
            <person name="Vo A."/>
            <person name="Wade C."/>
            <person name="Wang S."/>
            <person name="Wangchuk T."/>
            <person name="Wangdi T."/>
            <person name="Whittaker C."/>
            <person name="Wilkinson J."/>
            <person name="Wu Y."/>
            <person name="Wyman D."/>
            <person name="Yadav S."/>
            <person name="Yang S."/>
            <person name="Yang X."/>
            <person name="Yeager S."/>
            <person name="Yee E."/>
            <person name="Young G."/>
            <person name="Zainoun J."/>
            <person name="Zembeck L."/>
            <person name="Zimmer A."/>
            <person name="Zody M."/>
            <person name="Lander E."/>
        </authorList>
    </citation>
    <scope>NUCLEOTIDE SEQUENCE [LARGE SCALE GENOMIC DNA]</scope>
</reference>
<evidence type="ECO:0000313" key="1">
    <source>
        <dbReference type="Ensembl" id="ENSCSAVP00000007857.1"/>
    </source>
</evidence>
<reference evidence="1" key="3">
    <citation type="submission" date="2025-09" db="UniProtKB">
        <authorList>
            <consortium name="Ensembl"/>
        </authorList>
    </citation>
    <scope>IDENTIFICATION</scope>
</reference>
<protein>
    <submittedName>
        <fullName evidence="1">Uncharacterized protein</fullName>
    </submittedName>
</protein>
<dbReference type="AlphaFoldDB" id="H2YR97"/>
<proteinExistence type="predicted"/>
<dbReference type="Ensembl" id="ENSCSAVT00000007962.1">
    <property type="protein sequence ID" value="ENSCSAVP00000007857.1"/>
    <property type="gene ID" value="ENSCSAVG00000004697.1"/>
</dbReference>
<dbReference type="Proteomes" id="UP000007875">
    <property type="component" value="Unassembled WGS sequence"/>
</dbReference>
<evidence type="ECO:0000313" key="2">
    <source>
        <dbReference type="Proteomes" id="UP000007875"/>
    </source>
</evidence>
<dbReference type="HOGENOM" id="CLU_2078263_0_0_1"/>
<dbReference type="GeneTree" id="ENSGT00900000141103"/>
<accession>H2YR97</accession>
<organism evidence="1 2">
    <name type="scientific">Ciona savignyi</name>
    <name type="common">Pacific transparent sea squirt</name>
    <dbReference type="NCBI Taxonomy" id="51511"/>
    <lineage>
        <taxon>Eukaryota</taxon>
        <taxon>Metazoa</taxon>
        <taxon>Chordata</taxon>
        <taxon>Tunicata</taxon>
        <taxon>Ascidiacea</taxon>
        <taxon>Phlebobranchia</taxon>
        <taxon>Cionidae</taxon>
        <taxon>Ciona</taxon>
    </lineage>
</organism>